<keyword evidence="4" id="KW-0472">Membrane</keyword>
<dbReference type="Pfam" id="PF25954">
    <property type="entry name" value="Beta-barrel_RND_2"/>
    <property type="match status" value="1"/>
</dbReference>
<dbReference type="RefSeq" id="WP_197441997.1">
    <property type="nucleotide sequence ID" value="NZ_CP036267.1"/>
</dbReference>
<dbReference type="KEGG" id="tpol:Mal48_06730"/>
<evidence type="ECO:0000259" key="6">
    <source>
        <dbReference type="Pfam" id="PF25954"/>
    </source>
</evidence>
<feature type="domain" description="CusB-like beta-barrel" evidence="6">
    <location>
        <begin position="236"/>
        <end position="309"/>
    </location>
</feature>
<dbReference type="InterPro" id="IPR058637">
    <property type="entry name" value="YknX-like_C"/>
</dbReference>
<dbReference type="InterPro" id="IPR058625">
    <property type="entry name" value="MdtA-like_BSH"/>
</dbReference>
<protein>
    <submittedName>
        <fullName evidence="8">Macrolide export protein MacA</fullName>
    </submittedName>
</protein>
<evidence type="ECO:0000259" key="5">
    <source>
        <dbReference type="Pfam" id="PF25917"/>
    </source>
</evidence>
<dbReference type="Gene3D" id="2.40.50.100">
    <property type="match status" value="1"/>
</dbReference>
<evidence type="ECO:0000256" key="2">
    <source>
        <dbReference type="SAM" id="Coils"/>
    </source>
</evidence>
<dbReference type="Pfam" id="PF25989">
    <property type="entry name" value="YknX_C"/>
    <property type="match status" value="1"/>
</dbReference>
<evidence type="ECO:0000256" key="1">
    <source>
        <dbReference type="ARBA" id="ARBA00009477"/>
    </source>
</evidence>
<gene>
    <name evidence="8" type="primary">macA_1</name>
    <name evidence="8" type="ORF">Mal48_06730</name>
</gene>
<evidence type="ECO:0000256" key="3">
    <source>
        <dbReference type="SAM" id="MobiDB-lite"/>
    </source>
</evidence>
<proteinExistence type="inferred from homology"/>
<dbReference type="SUPFAM" id="SSF111369">
    <property type="entry name" value="HlyD-like secretion proteins"/>
    <property type="match status" value="1"/>
</dbReference>
<evidence type="ECO:0000256" key="4">
    <source>
        <dbReference type="SAM" id="Phobius"/>
    </source>
</evidence>
<organism evidence="8 9">
    <name type="scientific">Thalassoglobus polymorphus</name>
    <dbReference type="NCBI Taxonomy" id="2527994"/>
    <lineage>
        <taxon>Bacteria</taxon>
        <taxon>Pseudomonadati</taxon>
        <taxon>Planctomycetota</taxon>
        <taxon>Planctomycetia</taxon>
        <taxon>Planctomycetales</taxon>
        <taxon>Planctomycetaceae</taxon>
        <taxon>Thalassoglobus</taxon>
    </lineage>
</organism>
<feature type="region of interest" description="Disordered" evidence="3">
    <location>
        <begin position="386"/>
        <end position="433"/>
    </location>
</feature>
<dbReference type="InterPro" id="IPR006143">
    <property type="entry name" value="RND_pump_MFP"/>
</dbReference>
<dbReference type="PANTHER" id="PTHR30469">
    <property type="entry name" value="MULTIDRUG RESISTANCE PROTEIN MDTA"/>
    <property type="match status" value="1"/>
</dbReference>
<feature type="domain" description="Multidrug resistance protein MdtA-like barrel-sandwich hybrid" evidence="5">
    <location>
        <begin position="74"/>
        <end position="220"/>
    </location>
</feature>
<dbReference type="Proteomes" id="UP000315724">
    <property type="component" value="Chromosome"/>
</dbReference>
<reference evidence="8 9" key="1">
    <citation type="submission" date="2019-02" db="EMBL/GenBank/DDBJ databases">
        <title>Deep-cultivation of Planctomycetes and their phenomic and genomic characterization uncovers novel biology.</title>
        <authorList>
            <person name="Wiegand S."/>
            <person name="Jogler M."/>
            <person name="Boedeker C."/>
            <person name="Pinto D."/>
            <person name="Vollmers J."/>
            <person name="Rivas-Marin E."/>
            <person name="Kohn T."/>
            <person name="Peeters S.H."/>
            <person name="Heuer A."/>
            <person name="Rast P."/>
            <person name="Oberbeckmann S."/>
            <person name="Bunk B."/>
            <person name="Jeske O."/>
            <person name="Meyerdierks A."/>
            <person name="Storesund J.E."/>
            <person name="Kallscheuer N."/>
            <person name="Luecker S."/>
            <person name="Lage O.M."/>
            <person name="Pohl T."/>
            <person name="Merkel B.J."/>
            <person name="Hornburger P."/>
            <person name="Mueller R.-W."/>
            <person name="Bruemmer F."/>
            <person name="Labrenz M."/>
            <person name="Spormann A.M."/>
            <person name="Op den Camp H."/>
            <person name="Overmann J."/>
            <person name="Amann R."/>
            <person name="Jetten M.S.M."/>
            <person name="Mascher T."/>
            <person name="Medema M.H."/>
            <person name="Devos D.P."/>
            <person name="Kaster A.-K."/>
            <person name="Ovreas L."/>
            <person name="Rohde M."/>
            <person name="Galperin M.Y."/>
            <person name="Jogler C."/>
        </authorList>
    </citation>
    <scope>NUCLEOTIDE SEQUENCE [LARGE SCALE GENOMIC DNA]</scope>
    <source>
        <strain evidence="8 9">Mal48</strain>
    </source>
</reference>
<evidence type="ECO:0000313" key="8">
    <source>
        <dbReference type="EMBL" id="QDT31440.1"/>
    </source>
</evidence>
<dbReference type="GO" id="GO:0015562">
    <property type="term" value="F:efflux transmembrane transporter activity"/>
    <property type="evidence" value="ECO:0007669"/>
    <property type="project" value="TreeGrafter"/>
</dbReference>
<feature type="transmembrane region" description="Helical" evidence="4">
    <location>
        <begin position="6"/>
        <end position="27"/>
    </location>
</feature>
<dbReference type="GO" id="GO:1990281">
    <property type="term" value="C:efflux pump complex"/>
    <property type="evidence" value="ECO:0007669"/>
    <property type="project" value="TreeGrafter"/>
</dbReference>
<accession>A0A517QII0</accession>
<feature type="coiled-coil region" evidence="2">
    <location>
        <begin position="114"/>
        <end position="141"/>
    </location>
</feature>
<keyword evidence="9" id="KW-1185">Reference proteome</keyword>
<evidence type="ECO:0000313" key="9">
    <source>
        <dbReference type="Proteomes" id="UP000315724"/>
    </source>
</evidence>
<dbReference type="NCBIfam" id="TIGR01730">
    <property type="entry name" value="RND_mfp"/>
    <property type="match status" value="1"/>
</dbReference>
<keyword evidence="2" id="KW-0175">Coiled coil</keyword>
<dbReference type="Pfam" id="PF25917">
    <property type="entry name" value="BSH_RND"/>
    <property type="match status" value="1"/>
</dbReference>
<sequence length="433" mass="46931">MVFLNWFGRVLFGCCAIAAAWSVWYVIYLQSHAAIAEGEKPKPEQVIAVEVVAAQQDMIEERIELVGNLLPVAQTEIRSRVDGYIVELPFDVGDRVSSSQTLCRIDDSGQLEALDKAKATLKAAEAQLRVQESQYRFTQKSVEREERLASRGAGTDEQLETAYSNNEIALAQVELEQARVAEAKADVNVLEIGLEDFSLSTPISGYVASRMVDIGDLAKPDVPLMQIVDLETVKTTVNIIEKDYQKVAVGQAAMVTVDAYPERTFVGEVKRISPVLDQDTRTVSAQIEIKNQDSLLKPGMYARVSLNSEKVKSSVIVPLSAVLEINGRQAVYLVDAAGKTELRQVRLGSSDGLVTEVLEGVEAGENVITLGNRLVKPGQLVNAEQQQQPWGLDERALSSGMEPSAAPIGDPAGDLVTDPPIDPTADSAPLAGE</sequence>
<dbReference type="AlphaFoldDB" id="A0A517QII0"/>
<keyword evidence="4" id="KW-0812">Transmembrane</keyword>
<comment type="similarity">
    <text evidence="1">Belongs to the membrane fusion protein (MFP) (TC 8.A.1) family.</text>
</comment>
<dbReference type="Gene3D" id="2.40.420.20">
    <property type="match status" value="1"/>
</dbReference>
<dbReference type="Gene3D" id="2.40.30.170">
    <property type="match status" value="1"/>
</dbReference>
<evidence type="ECO:0000259" key="7">
    <source>
        <dbReference type="Pfam" id="PF25989"/>
    </source>
</evidence>
<dbReference type="FunFam" id="2.40.30.170:FF:000010">
    <property type="entry name" value="Efflux RND transporter periplasmic adaptor subunit"/>
    <property type="match status" value="1"/>
</dbReference>
<dbReference type="EMBL" id="CP036267">
    <property type="protein sequence ID" value="QDT31440.1"/>
    <property type="molecule type" value="Genomic_DNA"/>
</dbReference>
<dbReference type="InterPro" id="IPR058792">
    <property type="entry name" value="Beta-barrel_RND_2"/>
</dbReference>
<name>A0A517QII0_9PLAN</name>
<keyword evidence="4" id="KW-1133">Transmembrane helix</keyword>
<dbReference type="PANTHER" id="PTHR30469:SF38">
    <property type="entry name" value="HLYD FAMILY SECRETION PROTEIN"/>
    <property type="match status" value="1"/>
</dbReference>
<feature type="domain" description="YknX-like C-terminal permuted SH3-like" evidence="7">
    <location>
        <begin position="316"/>
        <end position="382"/>
    </location>
</feature>